<keyword evidence="8" id="KW-1185">Reference proteome</keyword>
<gene>
    <name evidence="6" type="ORF">GLYMA_17G167100</name>
</gene>
<dbReference type="InParanoid" id="A0A368UHZ0"/>
<feature type="domain" description="HTH myb-type" evidence="5">
    <location>
        <begin position="7"/>
        <end position="45"/>
    </location>
</feature>
<dbReference type="SMART" id="SM00717">
    <property type="entry name" value="SANT"/>
    <property type="match status" value="1"/>
</dbReference>
<comment type="subcellular location">
    <subcellularLocation>
        <location evidence="1">Nucleus</location>
    </subcellularLocation>
</comment>
<evidence type="ECO:0000259" key="5">
    <source>
        <dbReference type="PROSITE" id="PS51294"/>
    </source>
</evidence>
<dbReference type="InterPro" id="IPR001005">
    <property type="entry name" value="SANT/Myb"/>
</dbReference>
<dbReference type="GO" id="GO:0005634">
    <property type="term" value="C:nucleus"/>
    <property type="evidence" value="ECO:0007669"/>
    <property type="project" value="UniProtKB-SubCell"/>
</dbReference>
<dbReference type="CDD" id="cd00167">
    <property type="entry name" value="SANT"/>
    <property type="match status" value="1"/>
</dbReference>
<dbReference type="PROSITE" id="PS51294">
    <property type="entry name" value="HTH_MYB"/>
    <property type="match status" value="1"/>
</dbReference>
<protein>
    <submittedName>
        <fullName evidence="6 7">Uncharacterized protein</fullName>
    </submittedName>
</protein>
<dbReference type="SUPFAM" id="SSF46689">
    <property type="entry name" value="Homeodomain-like"/>
    <property type="match status" value="1"/>
</dbReference>
<dbReference type="Gramene" id="RCW18921">
    <property type="protein sequence ID" value="RCW18921"/>
    <property type="gene ID" value="GLYMA_17G167100"/>
</dbReference>
<keyword evidence="2" id="KW-0539">Nucleus</keyword>
<sequence>MAVARKEMDRIKGPWSPEEDEALQKLVERHGPRNWSLISRSIPGRPLKRSFSAGTAVPPPGSPSGSDVSESSAAPGVVSVSVSPSQVFRPVPVRPVVETASSQDDADADAEDAGPTTSLSLSLPGVESSEISNRTSTVPVMPVHTVAAAAPVPLPAPEVGLGALNLNAEFMAVMHEMIRKEVRSYMEQQNGMMCFQGMEMMEGFRNVSVKRIGISRVDS</sequence>
<feature type="region of interest" description="Disordered" evidence="3">
    <location>
        <begin position="97"/>
        <end position="128"/>
    </location>
</feature>
<dbReference type="InterPro" id="IPR017930">
    <property type="entry name" value="Myb_dom"/>
</dbReference>
<evidence type="ECO:0000259" key="4">
    <source>
        <dbReference type="PROSITE" id="PS50090"/>
    </source>
</evidence>
<feature type="compositionally biased region" description="Low complexity" evidence="3">
    <location>
        <begin position="63"/>
        <end position="75"/>
    </location>
</feature>
<dbReference type="OMA" id="HGFHHDG"/>
<name>A0A368UHZ0_SOYBN</name>
<feature type="region of interest" description="Disordered" evidence="3">
    <location>
        <begin position="36"/>
        <end position="75"/>
    </location>
</feature>
<feature type="domain" description="Myb-like" evidence="4">
    <location>
        <begin position="7"/>
        <end position="45"/>
    </location>
</feature>
<dbReference type="Proteomes" id="UP000008827">
    <property type="component" value="Chromosome 17"/>
</dbReference>
<proteinExistence type="predicted"/>
<dbReference type="EnsemblPlants" id="RCW18921">
    <property type="protein sequence ID" value="RCW18921"/>
    <property type="gene ID" value="GLYMA_17G167100"/>
</dbReference>
<evidence type="ECO:0000256" key="3">
    <source>
        <dbReference type="SAM" id="MobiDB-lite"/>
    </source>
</evidence>
<dbReference type="Pfam" id="PF00249">
    <property type="entry name" value="Myb_DNA-binding"/>
    <property type="match status" value="1"/>
</dbReference>
<evidence type="ECO:0000256" key="2">
    <source>
        <dbReference type="ARBA" id="ARBA00023242"/>
    </source>
</evidence>
<dbReference type="ExpressionAtlas" id="A0A368UHZ0">
    <property type="expression patterns" value="baseline and differential"/>
</dbReference>
<dbReference type="STRING" id="3847.A0A368UHZ0"/>
<evidence type="ECO:0000313" key="8">
    <source>
        <dbReference type="Proteomes" id="UP000008827"/>
    </source>
</evidence>
<reference evidence="6" key="2">
    <citation type="submission" date="2018-07" db="EMBL/GenBank/DDBJ databases">
        <title>WGS assembly of Glycine max.</title>
        <authorList>
            <person name="Schmutz J."/>
            <person name="Cannon S."/>
            <person name="Schlueter J."/>
            <person name="Ma J."/>
            <person name="Mitros T."/>
            <person name="Nelson W."/>
            <person name="Hyten D."/>
            <person name="Song Q."/>
            <person name="Thelen J."/>
            <person name="Cheng J."/>
            <person name="Xu D."/>
            <person name="Hellsten U."/>
            <person name="May G."/>
            <person name="Yu Y."/>
            <person name="Sakurai T."/>
            <person name="Umezawa T."/>
            <person name="Bhattacharyya M."/>
            <person name="Sandhu D."/>
            <person name="Valliyodan B."/>
            <person name="Lindquist E."/>
            <person name="Peto M."/>
            <person name="Grant D."/>
            <person name="Shu S."/>
            <person name="Goodstein D."/>
            <person name="Barry K."/>
            <person name="Futrell-Griggs M."/>
            <person name="Abernathy B."/>
            <person name="Du J."/>
            <person name="Tian Z."/>
            <person name="Zhu L."/>
            <person name="Gill N."/>
            <person name="Joshi T."/>
            <person name="Libault M."/>
            <person name="Sethuraman A."/>
            <person name="Zhang X."/>
            <person name="Shinozaki K."/>
            <person name="Nguyen H."/>
            <person name="Wing R."/>
            <person name="Cregan P."/>
            <person name="Specht J."/>
            <person name="Grimwood J."/>
            <person name="Rokhsar D."/>
            <person name="Stacey G."/>
            <person name="Shoemaker R."/>
            <person name="Jackson S."/>
        </authorList>
    </citation>
    <scope>NUCLEOTIDE SEQUENCE</scope>
    <source>
        <tissue evidence="6">Callus</tissue>
    </source>
</reference>
<reference evidence="6 7" key="1">
    <citation type="journal article" date="2010" name="Nature">
        <title>Genome sequence of the palaeopolyploid soybean.</title>
        <authorList>
            <person name="Schmutz J."/>
            <person name="Cannon S.B."/>
            <person name="Schlueter J."/>
            <person name="Ma J."/>
            <person name="Mitros T."/>
            <person name="Nelson W."/>
            <person name="Hyten D.L."/>
            <person name="Song Q."/>
            <person name="Thelen J.J."/>
            <person name="Cheng J."/>
            <person name="Xu D."/>
            <person name="Hellsten U."/>
            <person name="May G.D."/>
            <person name="Yu Y."/>
            <person name="Sakurai T."/>
            <person name="Umezawa T."/>
            <person name="Bhattacharyya M.K."/>
            <person name="Sandhu D."/>
            <person name="Valliyodan B."/>
            <person name="Lindquist E."/>
            <person name="Peto M."/>
            <person name="Grant D."/>
            <person name="Shu S."/>
            <person name="Goodstein D."/>
            <person name="Barry K."/>
            <person name="Futrell-Griggs M."/>
            <person name="Abernathy B."/>
            <person name="Du J."/>
            <person name="Tian Z."/>
            <person name="Zhu L."/>
            <person name="Gill N."/>
            <person name="Joshi T."/>
            <person name="Libault M."/>
            <person name="Sethuraman A."/>
            <person name="Zhang X.-C."/>
            <person name="Shinozaki K."/>
            <person name="Nguyen H.T."/>
            <person name="Wing R.A."/>
            <person name="Cregan P."/>
            <person name="Specht J."/>
            <person name="Grimwood J."/>
            <person name="Rokhsar D."/>
            <person name="Stacey G."/>
            <person name="Shoemaker R.C."/>
            <person name="Jackson S.A."/>
        </authorList>
    </citation>
    <scope>NUCLEOTIDE SEQUENCE</scope>
    <source>
        <strain evidence="7">cv. Williams 82</strain>
        <tissue evidence="6">Callus</tissue>
    </source>
</reference>
<dbReference type="InterPro" id="IPR009057">
    <property type="entry name" value="Homeodomain-like_sf"/>
</dbReference>
<evidence type="ECO:0000313" key="6">
    <source>
        <dbReference type="EMBL" id="RCW18921.1"/>
    </source>
</evidence>
<dbReference type="SMR" id="A0A368UHZ0"/>
<organism evidence="6">
    <name type="scientific">Glycine max</name>
    <name type="common">Soybean</name>
    <name type="synonym">Glycine hispida</name>
    <dbReference type="NCBI Taxonomy" id="3847"/>
    <lineage>
        <taxon>Eukaryota</taxon>
        <taxon>Viridiplantae</taxon>
        <taxon>Streptophyta</taxon>
        <taxon>Embryophyta</taxon>
        <taxon>Tracheophyta</taxon>
        <taxon>Spermatophyta</taxon>
        <taxon>Magnoliopsida</taxon>
        <taxon>eudicotyledons</taxon>
        <taxon>Gunneridae</taxon>
        <taxon>Pentapetalae</taxon>
        <taxon>rosids</taxon>
        <taxon>fabids</taxon>
        <taxon>Fabales</taxon>
        <taxon>Fabaceae</taxon>
        <taxon>Papilionoideae</taxon>
        <taxon>50 kb inversion clade</taxon>
        <taxon>NPAAA clade</taxon>
        <taxon>indigoferoid/millettioid clade</taxon>
        <taxon>Phaseoleae</taxon>
        <taxon>Glycine</taxon>
        <taxon>Glycine subgen. Soja</taxon>
    </lineage>
</organism>
<evidence type="ECO:0000256" key="1">
    <source>
        <dbReference type="ARBA" id="ARBA00004123"/>
    </source>
</evidence>
<reference evidence="7" key="3">
    <citation type="submission" date="2019-01" db="UniProtKB">
        <authorList>
            <consortium name="EnsemblPlants"/>
        </authorList>
    </citation>
    <scope>IDENTIFICATION</scope>
    <source>
        <strain evidence="7">Williams 82</strain>
    </source>
</reference>
<dbReference type="AlphaFoldDB" id="A0A368UHZ0"/>
<accession>A0A368UHZ0</accession>
<evidence type="ECO:0000313" key="7">
    <source>
        <dbReference type="EnsemblPlants" id="RCW18921"/>
    </source>
</evidence>
<dbReference type="Gene3D" id="1.10.10.60">
    <property type="entry name" value="Homeodomain-like"/>
    <property type="match status" value="1"/>
</dbReference>
<dbReference type="PROSITE" id="PS50090">
    <property type="entry name" value="MYB_LIKE"/>
    <property type="match status" value="1"/>
</dbReference>
<dbReference type="EMBL" id="CM000850">
    <property type="protein sequence ID" value="RCW18921.1"/>
    <property type="molecule type" value="Genomic_DNA"/>
</dbReference>